<accession>A0A0C2XNR3</accession>
<reference evidence="2 3" key="1">
    <citation type="submission" date="2014-04" db="EMBL/GenBank/DDBJ databases">
        <title>Evolutionary Origins and Diversification of the Mycorrhizal Mutualists.</title>
        <authorList>
            <consortium name="DOE Joint Genome Institute"/>
            <consortium name="Mycorrhizal Genomics Consortium"/>
            <person name="Kohler A."/>
            <person name="Kuo A."/>
            <person name="Nagy L.G."/>
            <person name="Floudas D."/>
            <person name="Copeland A."/>
            <person name="Barry K.W."/>
            <person name="Cichocki N."/>
            <person name="Veneault-Fourrey C."/>
            <person name="LaButti K."/>
            <person name="Lindquist E.A."/>
            <person name="Lipzen A."/>
            <person name="Lundell T."/>
            <person name="Morin E."/>
            <person name="Murat C."/>
            <person name="Riley R."/>
            <person name="Ohm R."/>
            <person name="Sun H."/>
            <person name="Tunlid A."/>
            <person name="Henrissat B."/>
            <person name="Grigoriev I.V."/>
            <person name="Hibbett D.S."/>
            <person name="Martin F."/>
        </authorList>
    </citation>
    <scope>NUCLEOTIDE SEQUENCE [LARGE SCALE GENOMIC DNA]</scope>
    <source>
        <strain evidence="2 3">Koide BX008</strain>
    </source>
</reference>
<dbReference type="OrthoDB" id="3218112at2759"/>
<dbReference type="Gene3D" id="3.30.710.10">
    <property type="entry name" value="Potassium Channel Kv1.1, Chain A"/>
    <property type="match status" value="1"/>
</dbReference>
<dbReference type="EMBL" id="KN818222">
    <property type="protein sequence ID" value="KIL71236.1"/>
    <property type="molecule type" value="Genomic_DNA"/>
</dbReference>
<feature type="domain" description="BTB" evidence="1">
    <location>
        <begin position="13"/>
        <end position="76"/>
    </location>
</feature>
<dbReference type="Pfam" id="PF00651">
    <property type="entry name" value="BTB"/>
    <property type="match status" value="1"/>
</dbReference>
<dbReference type="Proteomes" id="UP000054549">
    <property type="component" value="Unassembled WGS sequence"/>
</dbReference>
<name>A0A0C2XNR3_AMAMK</name>
<evidence type="ECO:0000313" key="3">
    <source>
        <dbReference type="Proteomes" id="UP000054549"/>
    </source>
</evidence>
<dbReference type="InterPro" id="IPR011333">
    <property type="entry name" value="SKP1/BTB/POZ_sf"/>
</dbReference>
<dbReference type="InterPro" id="IPR000210">
    <property type="entry name" value="BTB/POZ_dom"/>
</dbReference>
<dbReference type="PROSITE" id="PS50097">
    <property type="entry name" value="BTB"/>
    <property type="match status" value="1"/>
</dbReference>
<keyword evidence="3" id="KW-1185">Reference proteome</keyword>
<proteinExistence type="predicted"/>
<dbReference type="SMART" id="SM00225">
    <property type="entry name" value="BTB"/>
    <property type="match status" value="1"/>
</dbReference>
<evidence type="ECO:0000259" key="1">
    <source>
        <dbReference type="PROSITE" id="PS50097"/>
    </source>
</evidence>
<gene>
    <name evidence="2" type="ORF">M378DRAFT_65275</name>
</gene>
<dbReference type="HOGENOM" id="CLU_033082_5_1_1"/>
<dbReference type="STRING" id="946122.A0A0C2XNR3"/>
<dbReference type="InParanoid" id="A0A0C2XNR3"/>
<evidence type="ECO:0000313" key="2">
    <source>
        <dbReference type="EMBL" id="KIL71236.1"/>
    </source>
</evidence>
<dbReference type="AlphaFoldDB" id="A0A0C2XNR3"/>
<protein>
    <recommendedName>
        <fullName evidence="1">BTB domain-containing protein</fullName>
    </recommendedName>
</protein>
<dbReference type="SUPFAM" id="SSF54695">
    <property type="entry name" value="POZ domain"/>
    <property type="match status" value="1"/>
</dbReference>
<sequence>MLLKYDEFWFEDGSIVIFVQDKYFRVHQSILARHSEVFAGMFSVPQPLDHETLEDCPVMRLNDDLPDFVDLLKVLYHPFYFDNLAPDADLNTLITFISGILKLSTKYIMRHVRQKCISVLQSKFPSSIQGCDALLSSKYLYPPDAIVRAIPLARENVVPEILPWAYYISTHITTENLLHNPCLAWRDKTLCLAGKERLWDAQKTLTHSFLFTFDRSPQCISLCNQTYQLDRQTWKGLESLRKSPHPLEPYTDWPNINTCKKCKDQMEKQHKLGREKLWELLPGIFELGTWKDLREDQLRG</sequence>
<organism evidence="2 3">
    <name type="scientific">Amanita muscaria (strain Koide BX008)</name>
    <dbReference type="NCBI Taxonomy" id="946122"/>
    <lineage>
        <taxon>Eukaryota</taxon>
        <taxon>Fungi</taxon>
        <taxon>Dikarya</taxon>
        <taxon>Basidiomycota</taxon>
        <taxon>Agaricomycotina</taxon>
        <taxon>Agaricomycetes</taxon>
        <taxon>Agaricomycetidae</taxon>
        <taxon>Agaricales</taxon>
        <taxon>Pluteineae</taxon>
        <taxon>Amanitaceae</taxon>
        <taxon>Amanita</taxon>
    </lineage>
</organism>